<protein>
    <submittedName>
        <fullName evidence="1">Uncharacterized protein</fullName>
    </submittedName>
</protein>
<reference evidence="1 2" key="1">
    <citation type="journal article" date="2016" name="Environ. Microbiol.">
        <title>Genomic resolution of a cold subsurface aquifer community provides metabolic insights for novel microbes adapted to high CO concentrations.</title>
        <authorList>
            <person name="Probst A.J."/>
            <person name="Castelle C.J."/>
            <person name="Singh A."/>
            <person name="Brown C.T."/>
            <person name="Anantharaman K."/>
            <person name="Sharon I."/>
            <person name="Hug L.A."/>
            <person name="Burstein D."/>
            <person name="Emerson J.B."/>
            <person name="Thomas B.C."/>
            <person name="Banfield J.F."/>
        </authorList>
    </citation>
    <scope>NUCLEOTIDE SEQUENCE [LARGE SCALE GENOMIC DNA]</scope>
    <source>
        <strain evidence="1">CG1_02_32_51</strain>
    </source>
</reference>
<gene>
    <name evidence="1" type="ORF">AUJ23_01660</name>
</gene>
<sequence>MSDTKQQTILVKKADGTKVRVSLAEFKKMRTVERGTLPLGGQMGNGEKEMANFKDQISNQIQMTNVKSNVIEKQEEKPTTENVLMVETPHELATTTPVTDIFRDEVAANFEWDERDNKSLLEEDNAEVNKLKAEGSVYVGGHDLQEHIKMLSMDFDEDLKNRAKSLLISWKKGIRNDHQFLDYATRDANHGGLGLDSEQANRLLQSSKSSKNNLENLFDIVFEKKKKLFNQKEDILKENKYILPKDLFKEEEKPKLIIPEEKKSNNKLITDFSKPFLHSAPNSVVYDVTPPEQFENKTVGPRQEAASFSLIDYRRLSRDPKKSADMLLSKFVGWKEDSFLLFLDTLNGWQESPLYQMYVGTTVEAINNKMTIAQVLETKDINFFLTLGEYESLIEVNSKLNN</sequence>
<accession>A0A1J4U4Z1</accession>
<dbReference type="Proteomes" id="UP000181941">
    <property type="component" value="Unassembled WGS sequence"/>
</dbReference>
<dbReference type="EMBL" id="MNVC01000018">
    <property type="protein sequence ID" value="OIO19652.1"/>
    <property type="molecule type" value="Genomic_DNA"/>
</dbReference>
<name>A0A1J4U4Z1_9BACT</name>
<evidence type="ECO:0000313" key="2">
    <source>
        <dbReference type="Proteomes" id="UP000181941"/>
    </source>
</evidence>
<dbReference type="AlphaFoldDB" id="A0A1J4U4Z1"/>
<comment type="caution">
    <text evidence="1">The sequence shown here is derived from an EMBL/GenBank/DDBJ whole genome shotgun (WGS) entry which is preliminary data.</text>
</comment>
<proteinExistence type="predicted"/>
<organism evidence="1 2">
    <name type="scientific">Candidatus Magasanikbacteria bacterium CG1_02_32_51</name>
    <dbReference type="NCBI Taxonomy" id="1805238"/>
    <lineage>
        <taxon>Bacteria</taxon>
        <taxon>Candidatus Magasanikiibacteriota</taxon>
    </lineage>
</organism>
<dbReference type="STRING" id="1805238.AUJ23_01660"/>
<evidence type="ECO:0000313" key="1">
    <source>
        <dbReference type="EMBL" id="OIO19652.1"/>
    </source>
</evidence>